<dbReference type="EMBL" id="AJWK01032485">
    <property type="status" value="NOT_ANNOTATED_CDS"/>
    <property type="molecule type" value="Genomic_DNA"/>
</dbReference>
<dbReference type="AlphaFoldDB" id="A0A1B0CWI6"/>
<dbReference type="EMBL" id="AJWK01032484">
    <property type="status" value="NOT_ANNOTATED_CDS"/>
    <property type="molecule type" value="Genomic_DNA"/>
</dbReference>
<keyword evidence="4" id="KW-1185">Reference proteome</keyword>
<feature type="compositionally biased region" description="Low complexity" evidence="1">
    <location>
        <begin position="316"/>
        <end position="328"/>
    </location>
</feature>
<accession>A0A1B0CWI6</accession>
<dbReference type="EMBL" id="AJWK01032483">
    <property type="status" value="NOT_ANNOTATED_CDS"/>
    <property type="molecule type" value="Genomic_DNA"/>
</dbReference>
<dbReference type="GO" id="GO:0035267">
    <property type="term" value="C:NuA4 histone acetyltransferase complex"/>
    <property type="evidence" value="ECO:0007669"/>
    <property type="project" value="InterPro"/>
</dbReference>
<reference evidence="4" key="1">
    <citation type="submission" date="2012-05" db="EMBL/GenBank/DDBJ databases">
        <title>Whole Genome Assembly of Lutzomyia longipalpis.</title>
        <authorList>
            <person name="Richards S."/>
            <person name="Qu C."/>
            <person name="Dillon R."/>
            <person name="Worley K."/>
            <person name="Scherer S."/>
            <person name="Batterton M."/>
            <person name="Taylor A."/>
            <person name="Hawes A."/>
            <person name="Hernandez B."/>
            <person name="Kovar C."/>
            <person name="Mandapat C."/>
            <person name="Pham C."/>
            <person name="Qu C."/>
            <person name="Jing C."/>
            <person name="Bess C."/>
            <person name="Bandaranaike D."/>
            <person name="Ngo D."/>
            <person name="Ongeri F."/>
            <person name="Arias F."/>
            <person name="Lara F."/>
            <person name="Weissenberger G."/>
            <person name="Kamau G."/>
            <person name="Han H."/>
            <person name="Shen H."/>
            <person name="Dinh H."/>
            <person name="Khalil I."/>
            <person name="Jones J."/>
            <person name="Shafer J."/>
            <person name="Jayaseelan J."/>
            <person name="Quiroz J."/>
            <person name="Blankenburg K."/>
            <person name="Nguyen L."/>
            <person name="Jackson L."/>
            <person name="Francisco L."/>
            <person name="Tang L.-Y."/>
            <person name="Pu L.-L."/>
            <person name="Perales L."/>
            <person name="Lorensuhewa L."/>
            <person name="Munidasa M."/>
            <person name="Coyle M."/>
            <person name="Taylor M."/>
            <person name="Puazo M."/>
            <person name="Firestine M."/>
            <person name="Scheel M."/>
            <person name="Javaid M."/>
            <person name="Wang M."/>
            <person name="Li M."/>
            <person name="Tabassum N."/>
            <person name="Saada N."/>
            <person name="Osuji N."/>
            <person name="Aqrawi P."/>
            <person name="Fu Q."/>
            <person name="Thornton R."/>
            <person name="Raj R."/>
            <person name="Goodspeed R."/>
            <person name="Mata R."/>
            <person name="Najjar R."/>
            <person name="Gubbala S."/>
            <person name="Lee S."/>
            <person name="Denson S."/>
            <person name="Patil S."/>
            <person name="Macmil S."/>
            <person name="Qi S."/>
            <person name="Matskevitch T."/>
            <person name="Palculict T."/>
            <person name="Mathew T."/>
            <person name="Vee V."/>
            <person name="Velamala V."/>
            <person name="Korchina V."/>
            <person name="Cai W."/>
            <person name="Liu W."/>
            <person name="Dai W."/>
            <person name="Zou X."/>
            <person name="Zhu Y."/>
            <person name="Zhang Y."/>
            <person name="Wu Y.-Q."/>
            <person name="Xin Y."/>
            <person name="Nazarath L."/>
            <person name="Kovar C."/>
            <person name="Han Y."/>
            <person name="Muzny D."/>
            <person name="Gibbs R."/>
        </authorList>
    </citation>
    <scope>NUCLEOTIDE SEQUENCE [LARGE SCALE GENOMIC DNA]</scope>
    <source>
        <strain evidence="4">Jacobina</strain>
    </source>
</reference>
<reference evidence="2" key="2">
    <citation type="journal article" date="2020" name="BMC">
        <title>Leishmania infection induces a limited differential gene expression in the sand fly midgut.</title>
        <authorList>
            <person name="Coutinho-Abreu I.V."/>
            <person name="Serafim T.D."/>
            <person name="Meneses C."/>
            <person name="Kamhawi S."/>
            <person name="Oliveira F."/>
            <person name="Valenzuela J.G."/>
        </authorList>
    </citation>
    <scope>NUCLEOTIDE SEQUENCE</scope>
    <source>
        <strain evidence="2">Jacobina</strain>
        <tissue evidence="2">Midgut</tissue>
    </source>
</reference>
<organism evidence="3 4">
    <name type="scientific">Lutzomyia longipalpis</name>
    <name type="common">Sand fly</name>
    <dbReference type="NCBI Taxonomy" id="7200"/>
    <lineage>
        <taxon>Eukaryota</taxon>
        <taxon>Metazoa</taxon>
        <taxon>Ecdysozoa</taxon>
        <taxon>Arthropoda</taxon>
        <taxon>Hexapoda</taxon>
        <taxon>Insecta</taxon>
        <taxon>Pterygota</taxon>
        <taxon>Neoptera</taxon>
        <taxon>Endopterygota</taxon>
        <taxon>Diptera</taxon>
        <taxon>Nematocera</taxon>
        <taxon>Psychodoidea</taxon>
        <taxon>Psychodidae</taxon>
        <taxon>Lutzomyia</taxon>
        <taxon>Lutzomyia</taxon>
    </lineage>
</organism>
<protein>
    <submittedName>
        <fullName evidence="3">Enhancer of polycomb-like protein</fullName>
    </submittedName>
    <submittedName>
        <fullName evidence="2">Putative polycomb enhancer protein epc</fullName>
    </submittedName>
</protein>
<dbReference type="InterPro" id="IPR024943">
    <property type="entry name" value="Enhancer_polycomb"/>
</dbReference>
<dbReference type="EMBL" id="GITU01006803">
    <property type="protein sequence ID" value="MBC1175506.1"/>
    <property type="molecule type" value="Transcribed_RNA"/>
</dbReference>
<name>A0A1B0CWI6_LUTLO</name>
<dbReference type="GO" id="GO:0006357">
    <property type="term" value="P:regulation of transcription by RNA polymerase II"/>
    <property type="evidence" value="ECO:0007669"/>
    <property type="project" value="InterPro"/>
</dbReference>
<dbReference type="PANTHER" id="PTHR14898">
    <property type="entry name" value="ENHANCER OF POLYCOMB"/>
    <property type="match status" value="1"/>
</dbReference>
<dbReference type="EnsemblMetazoa" id="LLOJ009370-RA">
    <property type="protein sequence ID" value="LLOJ009370-PA"/>
    <property type="gene ID" value="LLOJ009370"/>
</dbReference>
<dbReference type="VEuPathDB" id="VectorBase:LLOJ009370"/>
<evidence type="ECO:0000313" key="2">
    <source>
        <dbReference type="EMBL" id="MBC1175506.1"/>
    </source>
</evidence>
<feature type="compositionally biased region" description="Basic residues" evidence="1">
    <location>
        <begin position="300"/>
        <end position="313"/>
    </location>
</feature>
<reference evidence="3" key="3">
    <citation type="submission" date="2020-05" db="UniProtKB">
        <authorList>
            <consortium name="EnsemblMetazoa"/>
        </authorList>
    </citation>
    <scope>IDENTIFICATION</scope>
    <source>
        <strain evidence="3">Jacobina</strain>
    </source>
</reference>
<dbReference type="Proteomes" id="UP000092461">
    <property type="component" value="Unassembled WGS sequence"/>
</dbReference>
<sequence length="1009" mass="111985">MSKLSFRARALDPSKPLPIYLAEELPDLPEYSAINRAVPQMPSGMEKEEESEHHLQRAICTGLIIPTPEVFQTDPEFYDRNYPKDYKMPRQLIHMQPFSMEQDIPDYDMDSADELWVNSRLDLNPYKFEQMMDRLEKSSGQTVITLNEAKALLKQDDEISIAVYDYWLNKRLKTQHPLILSVKTENRGGQTTNNPYLAFRRRTEKMQTRKNRKNDEASYEKMLKLRRDLSRAVTLLEMIKRREKAKREHMHLSIEVFEKRYQYPGNHHHHHHHSQMFGGVKNELDMSINMIANSSGSSRKEKRQYKKRKHKYIPRSAQGSSSAAAGSSIPGGGGDSVVSSEDEDLLYSLSHGGTPESEDEGLYTFRRNLNCQYKKPIQNGVGAWARASRARMFCPEYRCGGGDSVVSSEDEDLLYSLSHGGTPESEDEGLYTFRRNLNCQYKKPIQNGVGAWARASRARMFCPEYRCKFTLGALRSHGRGDFIRRRVGRGGRIVIDRLTSDIDDVWSKLDYTIFDSWQAQKEADQPIVVKIEDVENRSEETVCNGAQEVAVLKKESDTVTNHVNSESECERLEWCDQDIQDYNDIVPQNVREMMRTGEFTQDSLPCYRPMSLDIRSHTMTPVAELEERDYQVEIQAIEDRSLPCDLLLSDSIFYPSSLNFDDLSSTIDLTMDRDLALSALTDDLPDSVPETTVGCSQFTVTDVSGPQKVHETPSKAAATGLRTFQSVSTADRMETEQTIADTSNDSDDVPLVAYQIESQAAAAAAAAATIGSSPSTSAIVLGLPTSSRGVLNGSNESKNVVARSRSLFHATSSSGGGGGQPSMMTLTQAQPQIFLTHQPIFQGTNKGAMCVTTSPQQKVMVAQAKSRYSTLGSAASGAGMKANSMGIGIKSSQQSDGGTSTTIGHLTTTADGKITTIKSQPARGLNMVIDMERKRIMYANLKNSNVAVTTGQQFVTQINPRMVNIVPIQQIKTQGELQGVQPGASGSASVVTAATVSPTSVNSSANTGR</sequence>
<evidence type="ECO:0000313" key="4">
    <source>
        <dbReference type="Proteomes" id="UP000092461"/>
    </source>
</evidence>
<evidence type="ECO:0000256" key="1">
    <source>
        <dbReference type="SAM" id="MobiDB-lite"/>
    </source>
</evidence>
<proteinExistence type="predicted"/>
<feature type="region of interest" description="Disordered" evidence="1">
    <location>
        <begin position="291"/>
        <end position="337"/>
    </location>
</feature>
<dbReference type="VEuPathDB" id="VectorBase:LLONM1_011948"/>
<evidence type="ECO:0000313" key="3">
    <source>
        <dbReference type="EnsemblMetazoa" id="LLOJ009370-PA"/>
    </source>
</evidence>